<proteinExistence type="predicted"/>
<dbReference type="SUPFAM" id="SSF161008">
    <property type="entry name" value="Viral glycoprotein ectodomain-like"/>
    <property type="match status" value="2"/>
</dbReference>
<evidence type="ECO:0000256" key="1">
    <source>
        <dbReference type="SAM" id="Phobius"/>
    </source>
</evidence>
<name>A0A9D4GWJ4_DREPO</name>
<accession>A0A9D4GWJ4</accession>
<dbReference type="Proteomes" id="UP000828390">
    <property type="component" value="Unassembled WGS sequence"/>
</dbReference>
<reference evidence="2" key="2">
    <citation type="submission" date="2020-11" db="EMBL/GenBank/DDBJ databases">
        <authorList>
            <person name="McCartney M.A."/>
            <person name="Auch B."/>
            <person name="Kono T."/>
            <person name="Mallez S."/>
            <person name="Becker A."/>
            <person name="Gohl D.M."/>
            <person name="Silverstein K.A.T."/>
            <person name="Koren S."/>
            <person name="Bechman K.B."/>
            <person name="Herman A."/>
            <person name="Abrahante J.E."/>
            <person name="Garbe J."/>
        </authorList>
    </citation>
    <scope>NUCLEOTIDE SEQUENCE</scope>
    <source>
        <strain evidence="2">Duluth1</strain>
        <tissue evidence="2">Whole animal</tissue>
    </source>
</reference>
<organism evidence="2 3">
    <name type="scientific">Dreissena polymorpha</name>
    <name type="common">Zebra mussel</name>
    <name type="synonym">Mytilus polymorpha</name>
    <dbReference type="NCBI Taxonomy" id="45954"/>
    <lineage>
        <taxon>Eukaryota</taxon>
        <taxon>Metazoa</taxon>
        <taxon>Spiralia</taxon>
        <taxon>Lophotrochozoa</taxon>
        <taxon>Mollusca</taxon>
        <taxon>Bivalvia</taxon>
        <taxon>Autobranchia</taxon>
        <taxon>Heteroconchia</taxon>
        <taxon>Euheterodonta</taxon>
        <taxon>Imparidentia</taxon>
        <taxon>Neoheterodontei</taxon>
        <taxon>Myida</taxon>
        <taxon>Dreissenoidea</taxon>
        <taxon>Dreissenidae</taxon>
        <taxon>Dreissena</taxon>
    </lineage>
</organism>
<keyword evidence="1" id="KW-0472">Membrane</keyword>
<dbReference type="AlphaFoldDB" id="A0A9D4GWJ4"/>
<protein>
    <submittedName>
        <fullName evidence="2">Uncharacterized protein</fullName>
    </submittedName>
</protein>
<keyword evidence="1" id="KW-0812">Transmembrane</keyword>
<gene>
    <name evidence="2" type="ORF">DPMN_124552</name>
</gene>
<sequence length="883" mass="101096">MLLQKASKERVGSISPYINVNGCELLATADHEIHYDQPEIAQKNVKRFSFYHNFTVHEPLLFVDAWGVAAFQYRAKESDALKMKYCENDDSSFPVIFNKRPVCPRTALKSTIVDDGRLTVFKANILSVQKKANHCFIEYTYIHTYGNTVWNEPLMKKVYPMSVEDCKFWIEHKTCRIPNLYTGELVHVADFEPVMTQITKTRLSTTNKITMKHHLTYTMKYTIVNCIVDIGFIRTTPPFQTLITPWDTIPNDYLYNSSYTQMGGEVIVWDAFKKEDICNYVPMASMQATRITYNSKDYLEQDPHPGATEMYQFVSDADKSVYVSDNTQITNIELYNCIEKEENQTLYTINNGLILSWENGVKMDSDDEDSLFETSDKMYHPHSAYVDLTHRIDDSCENDDDCGDFLSDVGSNELFQKSKPCDPNSNPKCRQSYSIEKIKEEIGRSKSVEKKVVFNKSLGVDDENVTPLFSIVNYIQYKWEEFHKQDIIRRAQTWCENQQHLYDIQLLLARISPSTIISSYLNRPAQATSIGNGVYSTHYCQTIQQFLVVDSLVVNNTEQAPYLAGKTFADVYASAGVTISPRLCFTMPIVVFKNSYSIDDWKIGQLQPDQTISTISYPYIEECKFGRTFFHLVDDHIHVFQNYKRISITPIEVLYNHASRIKETHDHLNKLKNNETTNRNQIDPLLESTEFIDIFTKQDVQKIKPMVLGFRNTELYSYHQKRRVISSLEDLIAYANEERFNDRVLTSLTQGFESKSGGGANWFKDAMNEIGNGLKILTDVGVGVIGHAIDNAGGLVGKTLGSLDQALGSAAGFVSGGFMQMLLPIAAVAVLAFFGYLFMKKKLMSDDDETHYQSYQNMPPPSFQQYGNMRRRYNSCSELQTEF</sequence>
<reference evidence="2" key="1">
    <citation type="journal article" date="2019" name="bioRxiv">
        <title>The Genome of the Zebra Mussel, Dreissena polymorpha: A Resource for Invasive Species Research.</title>
        <authorList>
            <person name="McCartney M.A."/>
            <person name="Auch B."/>
            <person name="Kono T."/>
            <person name="Mallez S."/>
            <person name="Zhang Y."/>
            <person name="Obille A."/>
            <person name="Becker A."/>
            <person name="Abrahante J.E."/>
            <person name="Garbe J."/>
            <person name="Badalamenti J.P."/>
            <person name="Herman A."/>
            <person name="Mangelson H."/>
            <person name="Liachko I."/>
            <person name="Sullivan S."/>
            <person name="Sone E.D."/>
            <person name="Koren S."/>
            <person name="Silverstein K.A.T."/>
            <person name="Beckman K.B."/>
            <person name="Gohl D.M."/>
        </authorList>
    </citation>
    <scope>NUCLEOTIDE SEQUENCE</scope>
    <source>
        <strain evidence="2">Duluth1</strain>
        <tissue evidence="2">Whole animal</tissue>
    </source>
</reference>
<keyword evidence="1" id="KW-1133">Transmembrane helix</keyword>
<keyword evidence="3" id="KW-1185">Reference proteome</keyword>
<comment type="caution">
    <text evidence="2">The sequence shown here is derived from an EMBL/GenBank/DDBJ whole genome shotgun (WGS) entry which is preliminary data.</text>
</comment>
<dbReference type="EMBL" id="JAIWYP010000005">
    <property type="protein sequence ID" value="KAH3822761.1"/>
    <property type="molecule type" value="Genomic_DNA"/>
</dbReference>
<evidence type="ECO:0000313" key="3">
    <source>
        <dbReference type="Proteomes" id="UP000828390"/>
    </source>
</evidence>
<feature type="transmembrane region" description="Helical" evidence="1">
    <location>
        <begin position="818"/>
        <end position="839"/>
    </location>
</feature>
<dbReference type="Gene3D" id="1.20.5.1890">
    <property type="match status" value="1"/>
</dbReference>
<evidence type="ECO:0000313" key="2">
    <source>
        <dbReference type="EMBL" id="KAH3822761.1"/>
    </source>
</evidence>